<dbReference type="Gene3D" id="3.90.550.10">
    <property type="entry name" value="Spore Coat Polysaccharide Biosynthesis Protein SpsA, Chain A"/>
    <property type="match status" value="1"/>
</dbReference>
<gene>
    <name evidence="2" type="ORF">OM074_05215</name>
</gene>
<reference evidence="2" key="1">
    <citation type="submission" date="2022-10" db="EMBL/GenBank/DDBJ databases">
        <authorList>
            <person name="Yu W.X."/>
        </authorList>
    </citation>
    <scope>NUCLEOTIDE SEQUENCE</scope>
    <source>
        <strain evidence="2">D04</strain>
    </source>
</reference>
<proteinExistence type="predicted"/>
<dbReference type="Pfam" id="PF00535">
    <property type="entry name" value="Glycos_transf_2"/>
    <property type="match status" value="1"/>
</dbReference>
<dbReference type="AlphaFoldDB" id="A0AAE3SJ36"/>
<organism evidence="2 3">
    <name type="scientific">Plebeiibacterium marinum</name>
    <dbReference type="NCBI Taxonomy" id="2992111"/>
    <lineage>
        <taxon>Bacteria</taxon>
        <taxon>Pseudomonadati</taxon>
        <taxon>Bacteroidota</taxon>
        <taxon>Bacteroidia</taxon>
        <taxon>Marinilabiliales</taxon>
        <taxon>Marinilabiliaceae</taxon>
        <taxon>Plebeiibacterium</taxon>
    </lineage>
</organism>
<evidence type="ECO:0000259" key="1">
    <source>
        <dbReference type="Pfam" id="PF00535"/>
    </source>
</evidence>
<feature type="domain" description="Glycosyltransferase 2-like" evidence="1">
    <location>
        <begin position="6"/>
        <end position="160"/>
    </location>
</feature>
<dbReference type="PANTHER" id="PTHR43179">
    <property type="entry name" value="RHAMNOSYLTRANSFERASE WBBL"/>
    <property type="match status" value="1"/>
</dbReference>
<dbReference type="SUPFAM" id="SSF53448">
    <property type="entry name" value="Nucleotide-diphospho-sugar transferases"/>
    <property type="match status" value="1"/>
</dbReference>
<comment type="caution">
    <text evidence="2">The sequence shown here is derived from an EMBL/GenBank/DDBJ whole genome shotgun (WGS) entry which is preliminary data.</text>
</comment>
<accession>A0AAE3SJ36</accession>
<dbReference type="CDD" id="cd04186">
    <property type="entry name" value="GT_2_like_c"/>
    <property type="match status" value="1"/>
</dbReference>
<sequence length="376" mass="42724">MELDLSVVIVSYNAVDFLRICLHSVFAACHNLKAEVFVVDNNSADNSAEMVSQEFPQCHLIANKHNPGFSIANNQAIQIAQGKYILVLNPDTILAEDTLEKTLSFLNKNQNIGGLGIRMIDGTGQFLPESKRGLPTPWASFCKMSGLSSIFHKSKIFNQYHKGYIDSNSNAITEVLSGAFMCLKKAALEKTGLFDEDFFMYGEDIDLSYRLIKAGYDNFYFAESSIIHFKGESTNKDKIYRDRFYKAMVQFAQKHFSKSYGFVFSLLINTGINIIKFSSAVHRDKPTPRAGILNYYSIDSPINIENNIKTTPITEEGLADVTNGIIVFPIQKITYKKMIRIMTKYGPKFRYRFWLDEKKTLMGSDKKYHKGDVQHY</sequence>
<dbReference type="PANTHER" id="PTHR43179:SF7">
    <property type="entry name" value="RHAMNOSYLTRANSFERASE WBBL"/>
    <property type="match status" value="1"/>
</dbReference>
<name>A0AAE3SJ36_9BACT</name>
<evidence type="ECO:0000313" key="3">
    <source>
        <dbReference type="Proteomes" id="UP001207408"/>
    </source>
</evidence>
<protein>
    <submittedName>
        <fullName evidence="2">Glycosyltransferase family 2 protein</fullName>
    </submittedName>
</protein>
<dbReference type="EMBL" id="JAPDPI010000007">
    <property type="protein sequence ID" value="MCW3805014.1"/>
    <property type="molecule type" value="Genomic_DNA"/>
</dbReference>
<dbReference type="InterPro" id="IPR029044">
    <property type="entry name" value="Nucleotide-diphossugar_trans"/>
</dbReference>
<keyword evidence="3" id="KW-1185">Reference proteome</keyword>
<dbReference type="InterPro" id="IPR001173">
    <property type="entry name" value="Glyco_trans_2-like"/>
</dbReference>
<evidence type="ECO:0000313" key="2">
    <source>
        <dbReference type="EMBL" id="MCW3805014.1"/>
    </source>
</evidence>
<dbReference type="Proteomes" id="UP001207408">
    <property type="component" value="Unassembled WGS sequence"/>
</dbReference>
<dbReference type="RefSeq" id="WP_301198236.1">
    <property type="nucleotide sequence ID" value="NZ_JAPDPI010000007.1"/>
</dbReference>